<evidence type="ECO:0000313" key="3">
    <source>
        <dbReference type="Proteomes" id="UP000245207"/>
    </source>
</evidence>
<sequence>MILNEGEGDVEYESTVLERGDSSGRVEDDEYEISVCERGESRGREGDDEWKKALGPNGYEECHATGLYATGEDDVDYESSVLDSEWDVSYKSSVLEEGDSRGHLGRCIYQVIREGGDSSGCDISGVESSEREGSVLERGDRSGWVGDEESGLEENICEGGDSEWDVDYESSVLERDNSG</sequence>
<dbReference type="Proteomes" id="UP000245207">
    <property type="component" value="Unassembled WGS sequence"/>
</dbReference>
<accession>A0A2U1PJ52</accession>
<feature type="compositionally biased region" description="Basic and acidic residues" evidence="1">
    <location>
        <begin position="128"/>
        <end position="141"/>
    </location>
</feature>
<feature type="compositionally biased region" description="Basic and acidic residues" evidence="1">
    <location>
        <begin position="16"/>
        <end position="26"/>
    </location>
</feature>
<protein>
    <submittedName>
        <fullName evidence="2">Uncharacterized protein</fullName>
    </submittedName>
</protein>
<comment type="caution">
    <text evidence="2">The sequence shown here is derived from an EMBL/GenBank/DDBJ whole genome shotgun (WGS) entry which is preliminary data.</text>
</comment>
<organism evidence="2 3">
    <name type="scientific">Artemisia annua</name>
    <name type="common">Sweet wormwood</name>
    <dbReference type="NCBI Taxonomy" id="35608"/>
    <lineage>
        <taxon>Eukaryota</taxon>
        <taxon>Viridiplantae</taxon>
        <taxon>Streptophyta</taxon>
        <taxon>Embryophyta</taxon>
        <taxon>Tracheophyta</taxon>
        <taxon>Spermatophyta</taxon>
        <taxon>Magnoliopsida</taxon>
        <taxon>eudicotyledons</taxon>
        <taxon>Gunneridae</taxon>
        <taxon>Pentapetalae</taxon>
        <taxon>asterids</taxon>
        <taxon>campanulids</taxon>
        <taxon>Asterales</taxon>
        <taxon>Asteraceae</taxon>
        <taxon>Asteroideae</taxon>
        <taxon>Anthemideae</taxon>
        <taxon>Artemisiinae</taxon>
        <taxon>Artemisia</taxon>
    </lineage>
</organism>
<feature type="region of interest" description="Disordered" evidence="1">
    <location>
        <begin position="117"/>
        <end position="179"/>
    </location>
</feature>
<evidence type="ECO:0000256" key="1">
    <source>
        <dbReference type="SAM" id="MobiDB-lite"/>
    </source>
</evidence>
<feature type="compositionally biased region" description="Acidic residues" evidence="1">
    <location>
        <begin position="146"/>
        <end position="168"/>
    </location>
</feature>
<dbReference type="EMBL" id="PKPP01001087">
    <property type="protein sequence ID" value="PWA85791.1"/>
    <property type="molecule type" value="Genomic_DNA"/>
</dbReference>
<feature type="compositionally biased region" description="Basic and acidic residues" evidence="1">
    <location>
        <begin position="35"/>
        <end position="52"/>
    </location>
</feature>
<reference evidence="2 3" key="1">
    <citation type="journal article" date="2018" name="Mol. Plant">
        <title>The genome of Artemisia annua provides insight into the evolution of Asteraceae family and artemisinin biosynthesis.</title>
        <authorList>
            <person name="Shen Q."/>
            <person name="Zhang L."/>
            <person name="Liao Z."/>
            <person name="Wang S."/>
            <person name="Yan T."/>
            <person name="Shi P."/>
            <person name="Liu M."/>
            <person name="Fu X."/>
            <person name="Pan Q."/>
            <person name="Wang Y."/>
            <person name="Lv Z."/>
            <person name="Lu X."/>
            <person name="Zhang F."/>
            <person name="Jiang W."/>
            <person name="Ma Y."/>
            <person name="Chen M."/>
            <person name="Hao X."/>
            <person name="Li L."/>
            <person name="Tang Y."/>
            <person name="Lv G."/>
            <person name="Zhou Y."/>
            <person name="Sun X."/>
            <person name="Brodelius P.E."/>
            <person name="Rose J.K.C."/>
            <person name="Tang K."/>
        </authorList>
    </citation>
    <scope>NUCLEOTIDE SEQUENCE [LARGE SCALE GENOMIC DNA]</scope>
    <source>
        <strain evidence="3">cv. Huhao1</strain>
        <tissue evidence="2">Leaf</tissue>
    </source>
</reference>
<dbReference type="AlphaFoldDB" id="A0A2U1PJ52"/>
<name>A0A2U1PJ52_ARTAN</name>
<gene>
    <name evidence="2" type="ORF">CTI12_AA146280</name>
</gene>
<feature type="compositionally biased region" description="Acidic residues" evidence="1">
    <location>
        <begin position="1"/>
        <end position="12"/>
    </location>
</feature>
<keyword evidence="3" id="KW-1185">Reference proteome</keyword>
<proteinExistence type="predicted"/>
<evidence type="ECO:0000313" key="2">
    <source>
        <dbReference type="EMBL" id="PWA85791.1"/>
    </source>
</evidence>
<feature type="region of interest" description="Disordered" evidence="1">
    <location>
        <begin position="1"/>
        <end position="56"/>
    </location>
</feature>